<dbReference type="AlphaFoldDB" id="A0A9D2G646"/>
<gene>
    <name evidence="2" type="ORF">H9723_00970</name>
</gene>
<dbReference type="EMBL" id="DXAY01000023">
    <property type="protein sequence ID" value="HIZ73804.1"/>
    <property type="molecule type" value="Genomic_DNA"/>
</dbReference>
<sequence>MGKLIKYEWKKQRMSRMVILIGLGVCLLLFLGGLLFQSDLTLAASILLLAFGSILVLFYTGIESILVLNRDLRTRQSYMLWMVPKSVWEILGAKYICAFLQMLFVFGLFVAAACICSAAALFSSGGIQELAKAVETLVQALTNEKLDWGMILINLIWFAVYMLIGWTEVILVGFLAVIISRTVLIRSKLAGFLSVILFFVIIYLVERGLSLLGTLPWGYDAGIGGRFVLWQIVYYLFVSIILFLISGWLSEKKLSV</sequence>
<reference evidence="2" key="1">
    <citation type="journal article" date="2021" name="PeerJ">
        <title>Extensive microbial diversity within the chicken gut microbiome revealed by metagenomics and culture.</title>
        <authorList>
            <person name="Gilroy R."/>
            <person name="Ravi A."/>
            <person name="Getino M."/>
            <person name="Pursley I."/>
            <person name="Horton D.L."/>
            <person name="Alikhan N.F."/>
            <person name="Baker D."/>
            <person name="Gharbi K."/>
            <person name="Hall N."/>
            <person name="Watson M."/>
            <person name="Adriaenssens E.M."/>
            <person name="Foster-Nyarko E."/>
            <person name="Jarju S."/>
            <person name="Secka A."/>
            <person name="Antonio M."/>
            <person name="Oren A."/>
            <person name="Chaudhuri R.R."/>
            <person name="La Ragione R."/>
            <person name="Hildebrand F."/>
            <person name="Pallen M.J."/>
        </authorList>
    </citation>
    <scope>NUCLEOTIDE SEQUENCE</scope>
    <source>
        <strain evidence="2">CHK196-3914</strain>
    </source>
</reference>
<name>A0A9D2G646_9FIRM</name>
<keyword evidence="1" id="KW-0472">Membrane</keyword>
<accession>A0A9D2G646</accession>
<dbReference type="Proteomes" id="UP000824116">
    <property type="component" value="Unassembled WGS sequence"/>
</dbReference>
<protein>
    <submittedName>
        <fullName evidence="2">ABC transporter permease</fullName>
    </submittedName>
</protein>
<feature type="transmembrane region" description="Helical" evidence="1">
    <location>
        <begin position="42"/>
        <end position="68"/>
    </location>
</feature>
<keyword evidence="1" id="KW-0812">Transmembrane</keyword>
<feature type="transmembrane region" description="Helical" evidence="1">
    <location>
        <begin position="18"/>
        <end position="36"/>
    </location>
</feature>
<keyword evidence="1" id="KW-1133">Transmembrane helix</keyword>
<comment type="caution">
    <text evidence="2">The sequence shown here is derived from an EMBL/GenBank/DDBJ whole genome shotgun (WGS) entry which is preliminary data.</text>
</comment>
<proteinExistence type="predicted"/>
<organism evidence="2 3">
    <name type="scientific">Candidatus Mediterraneibacter stercoravium</name>
    <dbReference type="NCBI Taxonomy" id="2838685"/>
    <lineage>
        <taxon>Bacteria</taxon>
        <taxon>Bacillati</taxon>
        <taxon>Bacillota</taxon>
        <taxon>Clostridia</taxon>
        <taxon>Lachnospirales</taxon>
        <taxon>Lachnospiraceae</taxon>
        <taxon>Mediterraneibacter</taxon>
    </lineage>
</organism>
<evidence type="ECO:0000313" key="2">
    <source>
        <dbReference type="EMBL" id="HIZ73804.1"/>
    </source>
</evidence>
<evidence type="ECO:0000256" key="1">
    <source>
        <dbReference type="SAM" id="Phobius"/>
    </source>
</evidence>
<reference evidence="2" key="2">
    <citation type="submission" date="2021-04" db="EMBL/GenBank/DDBJ databases">
        <authorList>
            <person name="Gilroy R."/>
        </authorList>
    </citation>
    <scope>NUCLEOTIDE SEQUENCE</scope>
    <source>
        <strain evidence="2">CHK196-3914</strain>
    </source>
</reference>
<feature type="transmembrane region" description="Helical" evidence="1">
    <location>
        <begin position="229"/>
        <end position="249"/>
    </location>
</feature>
<feature type="transmembrane region" description="Helical" evidence="1">
    <location>
        <begin position="189"/>
        <end position="209"/>
    </location>
</feature>
<feature type="transmembrane region" description="Helical" evidence="1">
    <location>
        <begin position="151"/>
        <end position="177"/>
    </location>
</feature>
<feature type="transmembrane region" description="Helical" evidence="1">
    <location>
        <begin position="95"/>
        <end position="122"/>
    </location>
</feature>
<evidence type="ECO:0000313" key="3">
    <source>
        <dbReference type="Proteomes" id="UP000824116"/>
    </source>
</evidence>